<dbReference type="SUPFAM" id="SSF54593">
    <property type="entry name" value="Glyoxalase/Bleomycin resistance protein/Dihydroxybiphenyl dioxygenase"/>
    <property type="match status" value="1"/>
</dbReference>
<organism evidence="1 2">
    <name type="scientific">Fibrisoma limi BUZ 3</name>
    <dbReference type="NCBI Taxonomy" id="1185876"/>
    <lineage>
        <taxon>Bacteria</taxon>
        <taxon>Pseudomonadati</taxon>
        <taxon>Bacteroidota</taxon>
        <taxon>Cytophagia</taxon>
        <taxon>Cytophagales</taxon>
        <taxon>Spirosomataceae</taxon>
        <taxon>Fibrisoma</taxon>
    </lineage>
</organism>
<accession>I2GK36</accession>
<evidence type="ECO:0000313" key="1">
    <source>
        <dbReference type="EMBL" id="CCH54261.1"/>
    </source>
</evidence>
<comment type="caution">
    <text evidence="1">The sequence shown here is derived from an EMBL/GenBank/DDBJ whole genome shotgun (WGS) entry which is preliminary data.</text>
</comment>
<dbReference type="InterPro" id="IPR029068">
    <property type="entry name" value="Glyas_Bleomycin-R_OHBP_Dase"/>
</dbReference>
<dbReference type="STRING" id="1185876.BN8_03417"/>
<dbReference type="Gene3D" id="3.10.180.10">
    <property type="entry name" value="2,3-Dihydroxybiphenyl 1,2-Dioxygenase, domain 1"/>
    <property type="match status" value="1"/>
</dbReference>
<evidence type="ECO:0008006" key="3">
    <source>
        <dbReference type="Google" id="ProtNLM"/>
    </source>
</evidence>
<sequence length="254" mass="28915">MLIALPGSVAFNRLFMKLLEINLYTNDLAGTRAFYSRELSLPIVSESPLHLSFQVGWTRLTFYSVNLPIAPYHFGINVPYSLLEECTYYFAFDYLQLQAPGQIIAEFPVFRTRACYFYDNNGNLIKFVSRADLPLDDPNLTLADLFQGICELGISTLNVAQTTSQLLQQFGIRQHPNAKPSPDLNMLGDDNGLFIVSRLNSSWPFTQVKAKLSYSYTVFHTDTNARLQVINSHELYKPQQEDIRLHQSIESILS</sequence>
<proteinExistence type="predicted"/>
<dbReference type="EMBL" id="CAIT01000006">
    <property type="protein sequence ID" value="CCH54261.1"/>
    <property type="molecule type" value="Genomic_DNA"/>
</dbReference>
<name>I2GK36_9BACT</name>
<dbReference type="AlphaFoldDB" id="I2GK36"/>
<reference evidence="1 2" key="1">
    <citation type="journal article" date="2012" name="J. Bacteriol.">
        <title>Genome Sequence of the Filamentous Bacterium Fibrisoma limi BUZ 3T.</title>
        <authorList>
            <person name="Filippini M."/>
            <person name="Qi W."/>
            <person name="Jaenicke S."/>
            <person name="Goesmann A."/>
            <person name="Smits T.H."/>
            <person name="Bagheri H.C."/>
        </authorList>
    </citation>
    <scope>NUCLEOTIDE SEQUENCE [LARGE SCALE GENOMIC DNA]</scope>
    <source>
        <strain evidence="2">BUZ 3T</strain>
    </source>
</reference>
<keyword evidence="2" id="KW-1185">Reference proteome</keyword>
<dbReference type="eggNOG" id="COG0346">
    <property type="taxonomic scope" value="Bacteria"/>
</dbReference>
<protein>
    <recommendedName>
        <fullName evidence="3">VOC domain-containing protein</fullName>
    </recommendedName>
</protein>
<evidence type="ECO:0000313" key="2">
    <source>
        <dbReference type="Proteomes" id="UP000009309"/>
    </source>
</evidence>
<dbReference type="Proteomes" id="UP000009309">
    <property type="component" value="Unassembled WGS sequence"/>
</dbReference>
<gene>
    <name evidence="1" type="ORF">BN8_03417</name>
</gene>